<accession>A0ACB8SII4</accession>
<gene>
    <name evidence="1" type="ORF">BV25DRAFT_1921590</name>
</gene>
<evidence type="ECO:0000313" key="2">
    <source>
        <dbReference type="Proteomes" id="UP000814140"/>
    </source>
</evidence>
<comment type="caution">
    <text evidence="1">The sequence shown here is derived from an EMBL/GenBank/DDBJ whole genome shotgun (WGS) entry which is preliminary data.</text>
</comment>
<proteinExistence type="predicted"/>
<keyword evidence="2" id="KW-1185">Reference proteome</keyword>
<dbReference type="EMBL" id="MU277281">
    <property type="protein sequence ID" value="KAI0055740.1"/>
    <property type="molecule type" value="Genomic_DNA"/>
</dbReference>
<sequence length="164" mass="17887">MPSVRVPSSPQNSTLALVAGILYHHDSPDPLRVSVLTVIPKAESFRCPRFPCIEGVIGSHTSTHDCVVTVIGANEELHRFLISCQYDADAEINATLEAAFPNSRWRGPLVVMRQGKSVFVTDMGGVLNQALAREAVRYFLLGAARVVEKKGAHSLPRVLNDPSR</sequence>
<name>A0ACB8SII4_9AGAM</name>
<protein>
    <submittedName>
        <fullName evidence="1">Uncharacterized protein</fullName>
    </submittedName>
</protein>
<reference evidence="1" key="1">
    <citation type="submission" date="2021-03" db="EMBL/GenBank/DDBJ databases">
        <authorList>
            <consortium name="DOE Joint Genome Institute"/>
            <person name="Ahrendt S."/>
            <person name="Looney B.P."/>
            <person name="Miyauchi S."/>
            <person name="Morin E."/>
            <person name="Drula E."/>
            <person name="Courty P.E."/>
            <person name="Chicoki N."/>
            <person name="Fauchery L."/>
            <person name="Kohler A."/>
            <person name="Kuo A."/>
            <person name="Labutti K."/>
            <person name="Pangilinan J."/>
            <person name="Lipzen A."/>
            <person name="Riley R."/>
            <person name="Andreopoulos W."/>
            <person name="He G."/>
            <person name="Johnson J."/>
            <person name="Barry K.W."/>
            <person name="Grigoriev I.V."/>
            <person name="Nagy L."/>
            <person name="Hibbett D."/>
            <person name="Henrissat B."/>
            <person name="Matheny P.B."/>
            <person name="Labbe J."/>
            <person name="Martin F."/>
        </authorList>
    </citation>
    <scope>NUCLEOTIDE SEQUENCE</scope>
    <source>
        <strain evidence="1">HHB10654</strain>
    </source>
</reference>
<evidence type="ECO:0000313" key="1">
    <source>
        <dbReference type="EMBL" id="KAI0055740.1"/>
    </source>
</evidence>
<dbReference type="Proteomes" id="UP000814140">
    <property type="component" value="Unassembled WGS sequence"/>
</dbReference>
<reference evidence="1" key="2">
    <citation type="journal article" date="2022" name="New Phytol.">
        <title>Evolutionary transition to the ectomycorrhizal habit in the genomes of a hyperdiverse lineage of mushroom-forming fungi.</title>
        <authorList>
            <person name="Looney B."/>
            <person name="Miyauchi S."/>
            <person name="Morin E."/>
            <person name="Drula E."/>
            <person name="Courty P.E."/>
            <person name="Kohler A."/>
            <person name="Kuo A."/>
            <person name="LaButti K."/>
            <person name="Pangilinan J."/>
            <person name="Lipzen A."/>
            <person name="Riley R."/>
            <person name="Andreopoulos W."/>
            <person name="He G."/>
            <person name="Johnson J."/>
            <person name="Nolan M."/>
            <person name="Tritt A."/>
            <person name="Barry K.W."/>
            <person name="Grigoriev I.V."/>
            <person name="Nagy L.G."/>
            <person name="Hibbett D."/>
            <person name="Henrissat B."/>
            <person name="Matheny P.B."/>
            <person name="Labbe J."/>
            <person name="Martin F.M."/>
        </authorList>
    </citation>
    <scope>NUCLEOTIDE SEQUENCE</scope>
    <source>
        <strain evidence="1">HHB10654</strain>
    </source>
</reference>
<organism evidence="1 2">
    <name type="scientific">Artomyces pyxidatus</name>
    <dbReference type="NCBI Taxonomy" id="48021"/>
    <lineage>
        <taxon>Eukaryota</taxon>
        <taxon>Fungi</taxon>
        <taxon>Dikarya</taxon>
        <taxon>Basidiomycota</taxon>
        <taxon>Agaricomycotina</taxon>
        <taxon>Agaricomycetes</taxon>
        <taxon>Russulales</taxon>
        <taxon>Auriscalpiaceae</taxon>
        <taxon>Artomyces</taxon>
    </lineage>
</organism>